<dbReference type="Pfam" id="PF13092">
    <property type="entry name" value="CENP-L"/>
    <property type="match status" value="1"/>
</dbReference>
<reference evidence="2 3" key="1">
    <citation type="submission" date="2019-07" db="EMBL/GenBank/DDBJ databases">
        <title>Finished genome of Venturia effusa.</title>
        <authorList>
            <person name="Young C.A."/>
            <person name="Cox M.P."/>
            <person name="Ganley A.R.D."/>
            <person name="David W.J."/>
        </authorList>
    </citation>
    <scope>NUCLEOTIDE SEQUENCE [LARGE SCALE GENOMIC DNA]</scope>
    <source>
        <strain evidence="3">albino</strain>
    </source>
</reference>
<dbReference type="InterPro" id="IPR025204">
    <property type="entry name" value="CENP-L"/>
</dbReference>
<dbReference type="Proteomes" id="UP000316270">
    <property type="component" value="Chromosome 5"/>
</dbReference>
<dbReference type="OrthoDB" id="8864979at2759"/>
<gene>
    <name evidence="2" type="ORF">FKW77_007910</name>
</gene>
<evidence type="ECO:0000313" key="3">
    <source>
        <dbReference type="Proteomes" id="UP000316270"/>
    </source>
</evidence>
<evidence type="ECO:0000313" key="2">
    <source>
        <dbReference type="EMBL" id="QDS71012.1"/>
    </source>
</evidence>
<name>A0A517L5V0_9PEZI</name>
<dbReference type="AlphaFoldDB" id="A0A517L5V0"/>
<dbReference type="EMBL" id="CP042189">
    <property type="protein sequence ID" value="QDS71012.1"/>
    <property type="molecule type" value="Genomic_DNA"/>
</dbReference>
<proteinExistence type="predicted"/>
<organism evidence="2 3">
    <name type="scientific">Venturia effusa</name>
    <dbReference type="NCBI Taxonomy" id="50376"/>
    <lineage>
        <taxon>Eukaryota</taxon>
        <taxon>Fungi</taxon>
        <taxon>Dikarya</taxon>
        <taxon>Ascomycota</taxon>
        <taxon>Pezizomycotina</taxon>
        <taxon>Dothideomycetes</taxon>
        <taxon>Pleosporomycetidae</taxon>
        <taxon>Venturiales</taxon>
        <taxon>Venturiaceae</taxon>
        <taxon>Venturia</taxon>
    </lineage>
</organism>
<protein>
    <submittedName>
        <fullName evidence="2">Uncharacterized protein</fullName>
    </submittedName>
</protein>
<evidence type="ECO:0000256" key="1">
    <source>
        <dbReference type="SAM" id="MobiDB-lite"/>
    </source>
</evidence>
<dbReference type="STRING" id="50376.A0A517L5V0"/>
<keyword evidence="3" id="KW-1185">Reference proteome</keyword>
<feature type="region of interest" description="Disordered" evidence="1">
    <location>
        <begin position="345"/>
        <end position="387"/>
    </location>
</feature>
<sequence length="387" mass="42762">MSESADYPLYGSTFTLYRASPLYHGANPLFTNLDVHARRLRETLIGDSSRGTQLPELYPGANTSGSLERCDWKLLGDEQSWATGQEEIENGEAPVVDPGNARGIQVELKFERAKHVALLIGDQSRISDIPGFASLPLFLIRMPAPLREIFIDFLATTFDARISPMRLRPSFLTATMENILEKTSAPEDEDPAFSLESISKGIGIQLSFPSAAPLLKSIDVSIPKDDIREFISRGRRLWQQYQAQSKVTAHMSTRPQASITGPFSAALSMYLSNHISMSLDNPGVSISKIAIGPFALAAEGKIKILSTSLPAVEFWESLIMEARGRGLGRVTANAKRDTVIEDVTMEREEEENDVALPREARRRAKATRDSVPTEPPPPYELHDPARI</sequence>
<accession>A0A517L5V0</accession>